<dbReference type="GO" id="GO:0034702">
    <property type="term" value="C:monoatomic ion channel complex"/>
    <property type="evidence" value="ECO:0007669"/>
    <property type="project" value="UniProtKB-KW"/>
</dbReference>
<keyword evidence="12" id="KW-1185">Reference proteome</keyword>
<comment type="subcellular location">
    <subcellularLocation>
        <location evidence="1">Cell membrane</location>
        <topology evidence="1">Multi-pass membrane protein</topology>
    </subcellularLocation>
</comment>
<keyword evidence="6 10" id="KW-1133">Transmembrane helix</keyword>
<comment type="caution">
    <text evidence="11">The sequence shown here is derived from an EMBL/GenBank/DDBJ whole genome shotgun (WGS) entry which is preliminary data.</text>
</comment>
<dbReference type="Proteomes" id="UP001419268">
    <property type="component" value="Unassembled WGS sequence"/>
</dbReference>
<sequence>MESSQSHHQNQTISTNDVQSSVDNLLQRWKRRQRWQNFLHHSWQNRLQEHAKKSAPWRIHLANFLESTPLHILTIFLLLVDLAFTIFDLSSSLISCRSKNERETTVSRVFHYAGIAILAVLLAKVLGLVVALGCAFFARPGRVVDAVVVIVALVLELMLKEEGAGLIVVVSLWRVVRVVESAFEVSDEAIEAKIEEIVSQFEVLSSENQLLRESIVEKDKLILELEAALDQAGCGAGKCNIEIVGQPL</sequence>
<dbReference type="GO" id="GO:0030171">
    <property type="term" value="F:voltage-gated proton channel activity"/>
    <property type="evidence" value="ECO:0007669"/>
    <property type="project" value="InterPro"/>
</dbReference>
<keyword evidence="8 10" id="KW-0472">Membrane</keyword>
<evidence type="ECO:0000256" key="4">
    <source>
        <dbReference type="ARBA" id="ARBA00022692"/>
    </source>
</evidence>
<evidence type="ECO:0000256" key="9">
    <source>
        <dbReference type="ARBA" id="ARBA00023303"/>
    </source>
</evidence>
<dbReference type="InterPro" id="IPR027359">
    <property type="entry name" value="Volt_channel_dom_sf"/>
</dbReference>
<keyword evidence="9" id="KW-0407">Ion channel</keyword>
<evidence type="ECO:0000256" key="2">
    <source>
        <dbReference type="ARBA" id="ARBA00022448"/>
    </source>
</evidence>
<keyword evidence="3" id="KW-1003">Cell membrane</keyword>
<keyword evidence="2" id="KW-0813">Transport</keyword>
<dbReference type="GO" id="GO:0005886">
    <property type="term" value="C:plasma membrane"/>
    <property type="evidence" value="ECO:0007669"/>
    <property type="project" value="UniProtKB-SubCell"/>
</dbReference>
<feature type="transmembrane region" description="Helical" evidence="10">
    <location>
        <begin position="70"/>
        <end position="89"/>
    </location>
</feature>
<organism evidence="11 12">
    <name type="scientific">Stephania cephalantha</name>
    <dbReference type="NCBI Taxonomy" id="152367"/>
    <lineage>
        <taxon>Eukaryota</taxon>
        <taxon>Viridiplantae</taxon>
        <taxon>Streptophyta</taxon>
        <taxon>Embryophyta</taxon>
        <taxon>Tracheophyta</taxon>
        <taxon>Spermatophyta</taxon>
        <taxon>Magnoliopsida</taxon>
        <taxon>Ranunculales</taxon>
        <taxon>Menispermaceae</taxon>
        <taxon>Menispermoideae</taxon>
        <taxon>Cissampelideae</taxon>
        <taxon>Stephania</taxon>
    </lineage>
</organism>
<dbReference type="PANTHER" id="PTHR46480:SF1">
    <property type="entry name" value="VOLTAGE-GATED HYDROGEN CHANNEL 1"/>
    <property type="match status" value="1"/>
</dbReference>
<evidence type="ECO:0000256" key="6">
    <source>
        <dbReference type="ARBA" id="ARBA00022989"/>
    </source>
</evidence>
<dbReference type="Gene3D" id="1.20.120.350">
    <property type="entry name" value="Voltage-gated potassium channels. Chain C"/>
    <property type="match status" value="1"/>
</dbReference>
<keyword evidence="5" id="KW-0851">Voltage-gated channel</keyword>
<evidence type="ECO:0008006" key="13">
    <source>
        <dbReference type="Google" id="ProtNLM"/>
    </source>
</evidence>
<evidence type="ECO:0000256" key="5">
    <source>
        <dbReference type="ARBA" id="ARBA00022882"/>
    </source>
</evidence>
<dbReference type="AlphaFoldDB" id="A0AAP0DX98"/>
<evidence type="ECO:0000256" key="8">
    <source>
        <dbReference type="ARBA" id="ARBA00023136"/>
    </source>
</evidence>
<name>A0AAP0DX98_9MAGN</name>
<dbReference type="EMBL" id="JBBNAG010000013">
    <property type="protein sequence ID" value="KAK9082671.1"/>
    <property type="molecule type" value="Genomic_DNA"/>
</dbReference>
<evidence type="ECO:0000256" key="7">
    <source>
        <dbReference type="ARBA" id="ARBA00023065"/>
    </source>
</evidence>
<keyword evidence="7" id="KW-0406">Ion transport</keyword>
<evidence type="ECO:0000256" key="10">
    <source>
        <dbReference type="SAM" id="Phobius"/>
    </source>
</evidence>
<keyword evidence="4 10" id="KW-0812">Transmembrane</keyword>
<accession>A0AAP0DX98</accession>
<evidence type="ECO:0000256" key="1">
    <source>
        <dbReference type="ARBA" id="ARBA00004651"/>
    </source>
</evidence>
<dbReference type="PANTHER" id="PTHR46480">
    <property type="entry name" value="F20B24.22"/>
    <property type="match status" value="1"/>
</dbReference>
<feature type="transmembrane region" description="Helical" evidence="10">
    <location>
        <begin position="144"/>
        <end position="159"/>
    </location>
</feature>
<feature type="transmembrane region" description="Helical" evidence="10">
    <location>
        <begin position="109"/>
        <end position="138"/>
    </location>
</feature>
<evidence type="ECO:0000313" key="12">
    <source>
        <dbReference type="Proteomes" id="UP001419268"/>
    </source>
</evidence>
<reference evidence="11 12" key="1">
    <citation type="submission" date="2024-01" db="EMBL/GenBank/DDBJ databases">
        <title>Genome assemblies of Stephania.</title>
        <authorList>
            <person name="Yang L."/>
        </authorList>
    </citation>
    <scope>NUCLEOTIDE SEQUENCE [LARGE SCALE GENOMIC DNA]</scope>
    <source>
        <strain evidence="11">JXDWG</strain>
        <tissue evidence="11">Leaf</tissue>
    </source>
</reference>
<gene>
    <name evidence="11" type="ORF">Scep_029142</name>
</gene>
<protein>
    <recommendedName>
        <fullName evidence="13">Voltage-gated hydrogen channel 1</fullName>
    </recommendedName>
</protein>
<dbReference type="InterPro" id="IPR031846">
    <property type="entry name" value="Hvcn1"/>
</dbReference>
<evidence type="ECO:0000313" key="11">
    <source>
        <dbReference type="EMBL" id="KAK9082671.1"/>
    </source>
</evidence>
<proteinExistence type="predicted"/>
<evidence type="ECO:0000256" key="3">
    <source>
        <dbReference type="ARBA" id="ARBA00022475"/>
    </source>
</evidence>